<dbReference type="InterPro" id="IPR002818">
    <property type="entry name" value="DJ-1/PfpI"/>
</dbReference>
<dbReference type="PANTHER" id="PTHR43130:SF3">
    <property type="entry name" value="HTH-TYPE TRANSCRIPTIONAL REGULATOR RV1931C"/>
    <property type="match status" value="1"/>
</dbReference>
<organism evidence="5 6">
    <name type="scientific">Streptomyces hygroscopicus</name>
    <dbReference type="NCBI Taxonomy" id="1912"/>
    <lineage>
        <taxon>Bacteria</taxon>
        <taxon>Bacillati</taxon>
        <taxon>Actinomycetota</taxon>
        <taxon>Actinomycetes</taxon>
        <taxon>Kitasatosporales</taxon>
        <taxon>Streptomycetaceae</taxon>
        <taxon>Streptomyces</taxon>
        <taxon>Streptomyces violaceusniger group</taxon>
    </lineage>
</organism>
<proteinExistence type="predicted"/>
<dbReference type="CDD" id="cd03137">
    <property type="entry name" value="GATase1_AraC_1"/>
    <property type="match status" value="1"/>
</dbReference>
<dbReference type="RefSeq" id="WP_236258112.1">
    <property type="nucleotide sequence ID" value="NZ_BNEK01000005.1"/>
</dbReference>
<evidence type="ECO:0000256" key="3">
    <source>
        <dbReference type="SAM" id="MobiDB-lite"/>
    </source>
</evidence>
<dbReference type="SUPFAM" id="SSF52317">
    <property type="entry name" value="Class I glutamine amidotransferase-like"/>
    <property type="match status" value="1"/>
</dbReference>
<reference evidence="5" key="1">
    <citation type="submission" date="2024-05" db="EMBL/GenBank/DDBJ databases">
        <title>Whole genome shotgun sequence of Streptomyces hygroscopicus NBRC 113678.</title>
        <authorList>
            <person name="Komaki H."/>
            <person name="Tamura T."/>
        </authorList>
    </citation>
    <scope>NUCLEOTIDE SEQUENCE</scope>
    <source>
        <strain evidence="5">N11-34</strain>
    </source>
</reference>
<dbReference type="Pfam" id="PF01965">
    <property type="entry name" value="DJ-1_PfpI"/>
    <property type="match status" value="1"/>
</dbReference>
<dbReference type="SMART" id="SM00342">
    <property type="entry name" value="HTH_ARAC"/>
    <property type="match status" value="1"/>
</dbReference>
<protein>
    <submittedName>
        <fullName evidence="5">AraC family transcriptional regulator</fullName>
    </submittedName>
</protein>
<dbReference type="PANTHER" id="PTHR43130">
    <property type="entry name" value="ARAC-FAMILY TRANSCRIPTIONAL REGULATOR"/>
    <property type="match status" value="1"/>
</dbReference>
<accession>A0ABQ3U456</accession>
<dbReference type="Gene3D" id="1.10.10.60">
    <property type="entry name" value="Homeodomain-like"/>
    <property type="match status" value="1"/>
</dbReference>
<evidence type="ECO:0000313" key="6">
    <source>
        <dbReference type="Proteomes" id="UP001054854"/>
    </source>
</evidence>
<evidence type="ECO:0000256" key="1">
    <source>
        <dbReference type="ARBA" id="ARBA00023015"/>
    </source>
</evidence>
<dbReference type="Gene3D" id="3.40.50.880">
    <property type="match status" value="1"/>
</dbReference>
<keyword evidence="6" id="KW-1185">Reference proteome</keyword>
<feature type="region of interest" description="Disordered" evidence="3">
    <location>
        <begin position="311"/>
        <end position="352"/>
    </location>
</feature>
<dbReference type="SUPFAM" id="SSF46689">
    <property type="entry name" value="Homeodomain-like"/>
    <property type="match status" value="2"/>
</dbReference>
<evidence type="ECO:0000313" key="5">
    <source>
        <dbReference type="EMBL" id="GHJ30389.1"/>
    </source>
</evidence>
<dbReference type="Proteomes" id="UP001054854">
    <property type="component" value="Unassembled WGS sequence"/>
</dbReference>
<gene>
    <name evidence="5" type="ORF">TPA0910_48220</name>
</gene>
<evidence type="ECO:0000256" key="2">
    <source>
        <dbReference type="ARBA" id="ARBA00023163"/>
    </source>
</evidence>
<dbReference type="PROSITE" id="PS01124">
    <property type="entry name" value="HTH_ARAC_FAMILY_2"/>
    <property type="match status" value="1"/>
</dbReference>
<keyword evidence="1" id="KW-0805">Transcription regulation</keyword>
<feature type="domain" description="HTH araC/xylS-type" evidence="4">
    <location>
        <begin position="216"/>
        <end position="314"/>
    </location>
</feature>
<evidence type="ECO:0000259" key="4">
    <source>
        <dbReference type="PROSITE" id="PS01124"/>
    </source>
</evidence>
<dbReference type="InterPro" id="IPR009057">
    <property type="entry name" value="Homeodomain-like_sf"/>
</dbReference>
<name>A0ABQ3U456_STRHY</name>
<dbReference type="InterPro" id="IPR029062">
    <property type="entry name" value="Class_I_gatase-like"/>
</dbReference>
<keyword evidence="2" id="KW-0804">Transcription</keyword>
<dbReference type="EMBL" id="BNEK01000005">
    <property type="protein sequence ID" value="GHJ30389.1"/>
    <property type="molecule type" value="Genomic_DNA"/>
</dbReference>
<sequence>MHKVAVLALDGVRAFELVIPARVLGAANAPDGSPLYEVRVCSPGARPVTSDAGFSIAIEHGTEILRDADTVVVAPTLAMRDRGRDGVPADVLPVLTGLRPGTRVVGLCAAAFALAAAGLLDGRPATTHWREAEDFRVSFPDVRLDRDVLFVDDGDVLTSAGVAAGIDLCLHLVRRDHGASVANDVARACVVPPWREGGQAQYVQAVVPADDGASTAAARAWALTQLHRPLALGELARHARMSVRTFNRRFRAETGTTPGQWITLQRVDRARALLETTTLTIDHIAAATGFGSPRSLREHLRRVLGVSPSAYRQTFADRTPADRGLPESPSLPPADSAGAVPGQVRRRRPQAA</sequence>
<dbReference type="Pfam" id="PF12833">
    <property type="entry name" value="HTH_18"/>
    <property type="match status" value="1"/>
</dbReference>
<dbReference type="InterPro" id="IPR052158">
    <property type="entry name" value="INH-QAR"/>
</dbReference>
<comment type="caution">
    <text evidence="5">The sequence shown here is derived from an EMBL/GenBank/DDBJ whole genome shotgun (WGS) entry which is preliminary data.</text>
</comment>
<dbReference type="InterPro" id="IPR018060">
    <property type="entry name" value="HTH_AraC"/>
</dbReference>